<dbReference type="Proteomes" id="UP000229897">
    <property type="component" value="Chromosome"/>
</dbReference>
<dbReference type="OrthoDB" id="9776116at2"/>
<dbReference type="InterPro" id="IPR036465">
    <property type="entry name" value="vWFA_dom_sf"/>
</dbReference>
<dbReference type="AlphaFoldDB" id="A0A2D2DTS2"/>
<sequence length="438" mass="48607">MADVLTPSRTLLLVAGGWTVLGLAASHAEALLPLWQGAGLAALAVACVDAWISRKAPLLRVERELAGVWPVGTWNKVTLKLHNEGARHVALDLYDDYPATWAMEGLSHSSQIAPGAYAAVSYSLCADQRGPASFGPAHLRVRSPLRLWQRVHRIGAPSTIKVFPDFSKLLGHTLSATDRRAPAAGAIRKRRRGEGTDFRQLREYRDGDSMRSIDWKATARRQKPITREYQEERDQQVVFLLDTGRRMLARDDTTTHFDHALNAVLTLGFLAQKQGDAVGLMTFGGETRWVAPLKGRNGLDRLLGAVYDVQPSEMAPDYLQAATDLLNRLSKRAFVVIITNLRDEDDTALRSACELMSSKHLVICASLREKVMDGARSKAVDTFPGALRYSATVHYLQQRREAIRRLGIRAERLIDITPDQLSTALVNRYLDIKESGQL</sequence>
<gene>
    <name evidence="2" type="ORF">CR152_30620</name>
</gene>
<accession>A0A2D2DTS2</accession>
<dbReference type="CDD" id="cd00198">
    <property type="entry name" value="vWFA"/>
    <property type="match status" value="1"/>
</dbReference>
<dbReference type="InterPro" id="IPR002881">
    <property type="entry name" value="DUF58"/>
</dbReference>
<dbReference type="Gene3D" id="3.40.50.410">
    <property type="entry name" value="von Willebrand factor, type A domain"/>
    <property type="match status" value="1"/>
</dbReference>
<dbReference type="KEGG" id="mass:CR152_30620"/>
<evidence type="ECO:0000259" key="1">
    <source>
        <dbReference type="Pfam" id="PF01882"/>
    </source>
</evidence>
<evidence type="ECO:0000313" key="3">
    <source>
        <dbReference type="Proteomes" id="UP000229897"/>
    </source>
</evidence>
<protein>
    <submittedName>
        <fullName evidence="2">DUF58 domain-containing protein</fullName>
    </submittedName>
</protein>
<dbReference type="PANTHER" id="PTHR33608:SF3">
    <property type="entry name" value="SLR2013 PROTEIN"/>
    <property type="match status" value="1"/>
</dbReference>
<feature type="domain" description="DUF58" evidence="1">
    <location>
        <begin position="201"/>
        <end position="368"/>
    </location>
</feature>
<dbReference type="Pfam" id="PF01882">
    <property type="entry name" value="DUF58"/>
    <property type="match status" value="1"/>
</dbReference>
<organism evidence="2 3">
    <name type="scientific">Massilia violaceinigra</name>
    <dbReference type="NCBI Taxonomy" id="2045208"/>
    <lineage>
        <taxon>Bacteria</taxon>
        <taxon>Pseudomonadati</taxon>
        <taxon>Pseudomonadota</taxon>
        <taxon>Betaproteobacteria</taxon>
        <taxon>Burkholderiales</taxon>
        <taxon>Oxalobacteraceae</taxon>
        <taxon>Telluria group</taxon>
        <taxon>Massilia</taxon>
    </lineage>
</organism>
<dbReference type="EMBL" id="CP024608">
    <property type="protein sequence ID" value="ATQ78381.1"/>
    <property type="molecule type" value="Genomic_DNA"/>
</dbReference>
<evidence type="ECO:0000313" key="2">
    <source>
        <dbReference type="EMBL" id="ATQ78381.1"/>
    </source>
</evidence>
<reference evidence="2" key="1">
    <citation type="submission" date="2017-10" db="EMBL/GenBank/DDBJ databases">
        <title>Massilia psychrophilum sp. nov., a novel purple-pigmented bacterium isolated from Tianshan glacier, Xinjiang Municipality, China.</title>
        <authorList>
            <person name="Wang H."/>
        </authorList>
    </citation>
    <scope>NUCLEOTIDE SEQUENCE [LARGE SCALE GENOMIC DNA]</scope>
    <source>
        <strain evidence="2">B2</strain>
    </source>
</reference>
<dbReference type="PANTHER" id="PTHR33608">
    <property type="entry name" value="BLL2464 PROTEIN"/>
    <property type="match status" value="1"/>
</dbReference>
<dbReference type="SUPFAM" id="SSF53300">
    <property type="entry name" value="vWA-like"/>
    <property type="match status" value="1"/>
</dbReference>
<keyword evidence="3" id="KW-1185">Reference proteome</keyword>
<proteinExistence type="predicted"/>
<name>A0A2D2DTS2_9BURK</name>
<dbReference type="RefSeq" id="WP_099881365.1">
    <property type="nucleotide sequence ID" value="NZ_CP024608.1"/>
</dbReference>